<reference evidence="1 3" key="1">
    <citation type="journal article" date="2008" name="Science">
        <title>The Physcomitrella genome reveals evolutionary insights into the conquest of land by plants.</title>
        <authorList>
            <person name="Rensing S."/>
            <person name="Lang D."/>
            <person name="Zimmer A."/>
            <person name="Terry A."/>
            <person name="Salamov A."/>
            <person name="Shapiro H."/>
            <person name="Nishiyama T."/>
            <person name="Perroud P.-F."/>
            <person name="Lindquist E."/>
            <person name="Kamisugi Y."/>
            <person name="Tanahashi T."/>
            <person name="Sakakibara K."/>
            <person name="Fujita T."/>
            <person name="Oishi K."/>
            <person name="Shin-I T."/>
            <person name="Kuroki Y."/>
            <person name="Toyoda A."/>
            <person name="Suzuki Y."/>
            <person name="Hashimoto A."/>
            <person name="Yamaguchi K."/>
            <person name="Sugano A."/>
            <person name="Kohara Y."/>
            <person name="Fujiyama A."/>
            <person name="Anterola A."/>
            <person name="Aoki S."/>
            <person name="Ashton N."/>
            <person name="Barbazuk W.B."/>
            <person name="Barker E."/>
            <person name="Bennetzen J."/>
            <person name="Bezanilla M."/>
            <person name="Blankenship R."/>
            <person name="Cho S.H."/>
            <person name="Dutcher S."/>
            <person name="Estelle M."/>
            <person name="Fawcett J.A."/>
            <person name="Gundlach H."/>
            <person name="Hanada K."/>
            <person name="Heyl A."/>
            <person name="Hicks K.A."/>
            <person name="Hugh J."/>
            <person name="Lohr M."/>
            <person name="Mayer K."/>
            <person name="Melkozernov A."/>
            <person name="Murata T."/>
            <person name="Nelson D."/>
            <person name="Pils B."/>
            <person name="Prigge M."/>
            <person name="Reiss B."/>
            <person name="Renner T."/>
            <person name="Rombauts S."/>
            <person name="Rushton P."/>
            <person name="Sanderfoot A."/>
            <person name="Schween G."/>
            <person name="Shiu S.-H."/>
            <person name="Stueber K."/>
            <person name="Theodoulou F.L."/>
            <person name="Tu H."/>
            <person name="Van de Peer Y."/>
            <person name="Verrier P.J."/>
            <person name="Waters E."/>
            <person name="Wood A."/>
            <person name="Yang L."/>
            <person name="Cove D."/>
            <person name="Cuming A."/>
            <person name="Hasebe M."/>
            <person name="Lucas S."/>
            <person name="Mishler D.B."/>
            <person name="Reski R."/>
            <person name="Grigoriev I."/>
            <person name="Quatrano R.S."/>
            <person name="Boore J.L."/>
        </authorList>
    </citation>
    <scope>NUCLEOTIDE SEQUENCE [LARGE SCALE GENOMIC DNA]</scope>
    <source>
        <strain evidence="2 3">cv. Gransden 2004</strain>
    </source>
</reference>
<evidence type="ECO:0000313" key="2">
    <source>
        <dbReference type="EnsemblPlants" id="Pp3c23_6620V3.1"/>
    </source>
</evidence>
<name>A0A2K1IIA3_PHYPA</name>
<accession>A0A2K1IIA3</accession>
<dbReference type="Gramene" id="Pp3c23_6620V3.1">
    <property type="protein sequence ID" value="Pp3c23_6620V3.1"/>
    <property type="gene ID" value="Pp3c23_6620"/>
</dbReference>
<dbReference type="InParanoid" id="A0A2K1IIA3"/>
<sequence length="70" mass="7725">MVQRLKRPSHPCDALVAAESFANVVEQFAYVTNPLRILCGGFVREIEVAYSIALGSSVAAVTLWDRPYNL</sequence>
<proteinExistence type="predicted"/>
<gene>
    <name evidence="1" type="ORF">PHYPA_027695</name>
</gene>
<organism evidence="1">
    <name type="scientific">Physcomitrium patens</name>
    <name type="common">Spreading-leaved earth moss</name>
    <name type="synonym">Physcomitrella patens</name>
    <dbReference type="NCBI Taxonomy" id="3218"/>
    <lineage>
        <taxon>Eukaryota</taxon>
        <taxon>Viridiplantae</taxon>
        <taxon>Streptophyta</taxon>
        <taxon>Embryophyta</taxon>
        <taxon>Bryophyta</taxon>
        <taxon>Bryophytina</taxon>
        <taxon>Bryopsida</taxon>
        <taxon>Funariidae</taxon>
        <taxon>Funariales</taxon>
        <taxon>Funariaceae</taxon>
        <taxon>Physcomitrium</taxon>
    </lineage>
</organism>
<dbReference type="EMBL" id="ABEU02000023">
    <property type="protein sequence ID" value="PNR29003.1"/>
    <property type="molecule type" value="Genomic_DNA"/>
</dbReference>
<dbReference type="Proteomes" id="UP000006727">
    <property type="component" value="Chromosome 23"/>
</dbReference>
<reference evidence="1 3" key="2">
    <citation type="journal article" date="2018" name="Plant J.">
        <title>The Physcomitrella patens chromosome-scale assembly reveals moss genome structure and evolution.</title>
        <authorList>
            <person name="Lang D."/>
            <person name="Ullrich K.K."/>
            <person name="Murat F."/>
            <person name="Fuchs J."/>
            <person name="Jenkins J."/>
            <person name="Haas F.B."/>
            <person name="Piednoel M."/>
            <person name="Gundlach H."/>
            <person name="Van Bel M."/>
            <person name="Meyberg R."/>
            <person name="Vives C."/>
            <person name="Morata J."/>
            <person name="Symeonidi A."/>
            <person name="Hiss M."/>
            <person name="Muchero W."/>
            <person name="Kamisugi Y."/>
            <person name="Saleh O."/>
            <person name="Blanc G."/>
            <person name="Decker E.L."/>
            <person name="van Gessel N."/>
            <person name="Grimwood J."/>
            <person name="Hayes R.D."/>
            <person name="Graham S.W."/>
            <person name="Gunter L.E."/>
            <person name="McDaniel S.F."/>
            <person name="Hoernstein S.N.W."/>
            <person name="Larsson A."/>
            <person name="Li F.W."/>
            <person name="Perroud P.F."/>
            <person name="Phillips J."/>
            <person name="Ranjan P."/>
            <person name="Rokshar D.S."/>
            <person name="Rothfels C.J."/>
            <person name="Schneider L."/>
            <person name="Shu S."/>
            <person name="Stevenson D.W."/>
            <person name="Thummler F."/>
            <person name="Tillich M."/>
            <person name="Villarreal Aguilar J.C."/>
            <person name="Widiez T."/>
            <person name="Wong G.K."/>
            <person name="Wymore A."/>
            <person name="Zhang Y."/>
            <person name="Zimmer A.D."/>
            <person name="Quatrano R.S."/>
            <person name="Mayer K.F.X."/>
            <person name="Goodstein D."/>
            <person name="Casacuberta J.M."/>
            <person name="Vandepoele K."/>
            <person name="Reski R."/>
            <person name="Cuming A.C."/>
            <person name="Tuskan G.A."/>
            <person name="Maumus F."/>
            <person name="Salse J."/>
            <person name="Schmutz J."/>
            <person name="Rensing S.A."/>
        </authorList>
    </citation>
    <scope>NUCLEOTIDE SEQUENCE [LARGE SCALE GENOMIC DNA]</scope>
    <source>
        <strain evidence="2 3">cv. Gransden 2004</strain>
    </source>
</reference>
<evidence type="ECO:0000313" key="3">
    <source>
        <dbReference type="Proteomes" id="UP000006727"/>
    </source>
</evidence>
<dbReference type="AlphaFoldDB" id="A0A2K1IIA3"/>
<protein>
    <submittedName>
        <fullName evidence="1 2">Uncharacterized protein</fullName>
    </submittedName>
</protein>
<keyword evidence="3" id="KW-1185">Reference proteome</keyword>
<evidence type="ECO:0000313" key="1">
    <source>
        <dbReference type="EMBL" id="PNR29003.1"/>
    </source>
</evidence>
<dbReference type="EnsemblPlants" id="Pp3c23_6620V3.1">
    <property type="protein sequence ID" value="Pp3c23_6620V3.1"/>
    <property type="gene ID" value="Pp3c23_6620"/>
</dbReference>
<reference evidence="2" key="3">
    <citation type="submission" date="2020-12" db="UniProtKB">
        <authorList>
            <consortium name="EnsemblPlants"/>
        </authorList>
    </citation>
    <scope>IDENTIFICATION</scope>
</reference>